<dbReference type="Proteomes" id="UP000626370">
    <property type="component" value="Unassembled WGS sequence"/>
</dbReference>
<dbReference type="RefSeq" id="WP_189377457.1">
    <property type="nucleotide sequence ID" value="NZ_BNAH01000004.1"/>
</dbReference>
<reference evidence="3" key="1">
    <citation type="journal article" date="2019" name="Int. J. Syst. Evol. Microbiol.">
        <title>The Global Catalogue of Microorganisms (GCM) 10K type strain sequencing project: providing services to taxonomists for standard genome sequencing and annotation.</title>
        <authorList>
            <consortium name="The Broad Institute Genomics Platform"/>
            <consortium name="The Broad Institute Genome Sequencing Center for Infectious Disease"/>
            <person name="Wu L."/>
            <person name="Ma J."/>
        </authorList>
    </citation>
    <scope>NUCLEOTIDE SEQUENCE [LARGE SCALE GENOMIC DNA]</scope>
    <source>
        <strain evidence="3">CGMCC 1.15922</strain>
    </source>
</reference>
<keyword evidence="1" id="KW-0812">Transmembrane</keyword>
<dbReference type="EMBL" id="BNAH01000004">
    <property type="protein sequence ID" value="GHE85476.1"/>
    <property type="molecule type" value="Genomic_DNA"/>
</dbReference>
<comment type="caution">
    <text evidence="2">The sequence shown here is derived from an EMBL/GenBank/DDBJ whole genome shotgun (WGS) entry which is preliminary data.</text>
</comment>
<evidence type="ECO:0000313" key="2">
    <source>
        <dbReference type="EMBL" id="GHE85476.1"/>
    </source>
</evidence>
<gene>
    <name evidence="2" type="ORF">GCM10011501_13150</name>
</gene>
<feature type="transmembrane region" description="Helical" evidence="1">
    <location>
        <begin position="6"/>
        <end position="27"/>
    </location>
</feature>
<evidence type="ECO:0000313" key="3">
    <source>
        <dbReference type="Proteomes" id="UP000626370"/>
    </source>
</evidence>
<name>A0ABQ3IPB9_9GAMM</name>
<organism evidence="2 3">
    <name type="scientific">Thalassotalea profundi</name>
    <dbReference type="NCBI Taxonomy" id="2036687"/>
    <lineage>
        <taxon>Bacteria</taxon>
        <taxon>Pseudomonadati</taxon>
        <taxon>Pseudomonadota</taxon>
        <taxon>Gammaproteobacteria</taxon>
        <taxon>Alteromonadales</taxon>
        <taxon>Colwelliaceae</taxon>
        <taxon>Thalassotalea</taxon>
    </lineage>
</organism>
<keyword evidence="1" id="KW-0472">Membrane</keyword>
<keyword evidence="1" id="KW-1133">Transmembrane helix</keyword>
<sequence>MKSKIIFSIFILFIFILGLAIGLYGGVKVGASRSVTELWAGAKIMQGAISYIDQQKPDKARSLLCNSIKTRVEIMDFVQPIKSRESSNEIEELEHYVFGLIEEDKSILTATCP</sequence>
<proteinExistence type="predicted"/>
<evidence type="ECO:0000256" key="1">
    <source>
        <dbReference type="SAM" id="Phobius"/>
    </source>
</evidence>
<protein>
    <submittedName>
        <fullName evidence="2">Uncharacterized protein</fullName>
    </submittedName>
</protein>
<keyword evidence="3" id="KW-1185">Reference proteome</keyword>
<accession>A0ABQ3IPB9</accession>